<dbReference type="InterPro" id="IPR013589">
    <property type="entry name" value="Bac_transglu_N"/>
</dbReference>
<dbReference type="SUPFAM" id="SSF54001">
    <property type="entry name" value="Cysteine proteinases"/>
    <property type="match status" value="1"/>
</dbReference>
<protein>
    <submittedName>
        <fullName evidence="2">Transglutaminase family protein</fullName>
    </submittedName>
</protein>
<dbReference type="SMART" id="SM00460">
    <property type="entry name" value="TGc"/>
    <property type="match status" value="1"/>
</dbReference>
<dbReference type="InterPro" id="IPR002931">
    <property type="entry name" value="Transglutaminase-like"/>
</dbReference>
<dbReference type="PANTHER" id="PTHR33490">
    <property type="entry name" value="BLR5614 PROTEIN-RELATED"/>
    <property type="match status" value="1"/>
</dbReference>
<feature type="domain" description="Transglutaminase-like" evidence="1">
    <location>
        <begin position="158"/>
        <end position="222"/>
    </location>
</feature>
<gene>
    <name evidence="2" type="ORF">HOC_15127</name>
</gene>
<dbReference type="AlphaFoldDB" id="A0A059G4V7"/>
<comment type="caution">
    <text evidence="2">The sequence shown here is derived from an EMBL/GenBank/DDBJ whole genome shotgun (WGS) entry which is preliminary data.</text>
</comment>
<reference evidence="2 3" key="1">
    <citation type="journal article" date="2014" name="Antonie Van Leeuwenhoek">
        <title>Hyphomonas beringensis sp. nov. and Hyphomonas chukchiensis sp. nov., isolated from surface seawater of the Bering Sea and Chukchi Sea.</title>
        <authorList>
            <person name="Li C."/>
            <person name="Lai Q."/>
            <person name="Li G."/>
            <person name="Dong C."/>
            <person name="Wang J."/>
            <person name="Liao Y."/>
            <person name="Shao Z."/>
        </authorList>
    </citation>
    <scope>NUCLEOTIDE SEQUENCE [LARGE SCALE GENOMIC DNA]</scope>
    <source>
        <strain evidence="2 3">SCH89</strain>
    </source>
</reference>
<dbReference type="PANTHER" id="PTHR33490:SF6">
    <property type="entry name" value="SLL1049 PROTEIN"/>
    <property type="match status" value="1"/>
</dbReference>
<dbReference type="Pfam" id="PF01841">
    <property type="entry name" value="Transglut_core"/>
    <property type="match status" value="1"/>
</dbReference>
<proteinExistence type="predicted"/>
<keyword evidence="3" id="KW-1185">Reference proteome</keyword>
<dbReference type="PATRIC" id="fig|1280953.3.peg.3040"/>
<dbReference type="STRING" id="1280953.HOC_15127"/>
<dbReference type="Pfam" id="PF08379">
    <property type="entry name" value="Bact_transglu_N"/>
    <property type="match status" value="1"/>
</dbReference>
<evidence type="ECO:0000259" key="1">
    <source>
        <dbReference type="SMART" id="SM00460"/>
    </source>
</evidence>
<accession>A0A059G4V7</accession>
<dbReference type="OrthoDB" id="9804023at2"/>
<dbReference type="EMBL" id="ARYL01000026">
    <property type="protein sequence ID" value="KDA01503.1"/>
    <property type="molecule type" value="Genomic_DNA"/>
</dbReference>
<sequence length="265" mass="29330">MRLHISHTTRYSYDQPVPYGLQQIRLTPKPCDSQTIDNWTIEIEGGREECAFNDQHGNRVQLLSLDPGENGISITCTGDVDTIPTNGVVGLHSGHAPLWYYKRQTALTQPGKLIRKLASDMPENPNTIERLHDLSSTIREAIGYETDRTDTGTTAEEALKVGHGVCQDHAHTFVSAARLLGFPARYVSGYLMMNDRIHQEASHAWAEAFVPDVGWIGFDISNVISPDERYVRIATGLDYEEAAPIAGIVFGDGVESLLVTLQVQQ</sequence>
<name>A0A059G4V7_9PROT</name>
<dbReference type="InterPro" id="IPR038765">
    <property type="entry name" value="Papain-like_cys_pep_sf"/>
</dbReference>
<organism evidence="2 3">
    <name type="scientific">Hyphomonas oceanitis SCH89</name>
    <dbReference type="NCBI Taxonomy" id="1280953"/>
    <lineage>
        <taxon>Bacteria</taxon>
        <taxon>Pseudomonadati</taxon>
        <taxon>Pseudomonadota</taxon>
        <taxon>Alphaproteobacteria</taxon>
        <taxon>Hyphomonadales</taxon>
        <taxon>Hyphomonadaceae</taxon>
        <taxon>Hyphomonas</taxon>
    </lineage>
</organism>
<evidence type="ECO:0000313" key="2">
    <source>
        <dbReference type="EMBL" id="KDA01503.1"/>
    </source>
</evidence>
<dbReference type="eggNOG" id="COG1305">
    <property type="taxonomic scope" value="Bacteria"/>
</dbReference>
<dbReference type="RefSeq" id="WP_035540066.1">
    <property type="nucleotide sequence ID" value="NZ_ARYL01000026.1"/>
</dbReference>
<dbReference type="Gene3D" id="3.10.620.30">
    <property type="match status" value="1"/>
</dbReference>
<evidence type="ECO:0000313" key="3">
    <source>
        <dbReference type="Proteomes" id="UP000024942"/>
    </source>
</evidence>
<dbReference type="Proteomes" id="UP000024942">
    <property type="component" value="Unassembled WGS sequence"/>
</dbReference>